<gene>
    <name evidence="3" type="ORF">J0P97_07840</name>
</gene>
<dbReference type="InterPro" id="IPR023198">
    <property type="entry name" value="PGP-like_dom2"/>
</dbReference>
<protein>
    <submittedName>
        <fullName evidence="3">HAD-IA family hydrolase</fullName>
    </submittedName>
</protein>
<dbReference type="Pfam" id="PF00702">
    <property type="entry name" value="Hydrolase"/>
    <property type="match status" value="1"/>
</dbReference>
<keyword evidence="3" id="KW-0378">Hydrolase</keyword>
<reference evidence="3 4" key="1">
    <citation type="submission" date="2021-03" db="EMBL/GenBank/DDBJ databases">
        <title>Microbacterium pauli sp. nov., isolated from microfiltered milk.</title>
        <authorList>
            <person name="Bellassi P."/>
            <person name="Fontana A."/>
            <person name="Callegari M.L."/>
            <person name="Lorenzo M."/>
            <person name="Cappa F."/>
        </authorList>
    </citation>
    <scope>NUCLEOTIDE SEQUENCE [LARGE SCALE GENOMIC DNA]</scope>
    <source>
        <strain evidence="3 4">DSM 18909</strain>
    </source>
</reference>
<feature type="compositionally biased region" description="Low complexity" evidence="1">
    <location>
        <begin position="518"/>
        <end position="534"/>
    </location>
</feature>
<sequence length="749" mass="77444">MTSTSPHPRPTSFPPLERRAPEAVGIPAAALAALADRLQEEGLDPHALLVARGGVVAFETAWAPYRLEQPALVYSVSKTYTSLAIGFLVDEGRLGLDDSVGDLLGLPNPHGITVRHLLTMNTGHSPEQIERYGFSPAGLLATAPERAPGTRFAYNSPATYALSAIIARLAGEQLTAYLRPRLLEPLGIGDRWMSSVDGIETGASGFHLTVDDIARTAIMLGAGGVFGGAQVAPRAYVDEMSRVWSDTAEFDGPAAAEDEVNDWSLGYGYQMWRSRHGYRLDGAAGQFGLIIPESDLVIAYHGATLDTQATLRAFWAFVDAVAVADAATVDAEAAPTSKIPVPTALHVSHDTWDSRADLGILRQAPFDADGLTLTDTADGWTLDLPGVGELKVGGSWTETEVEFEADAGAAAAGKQAGTSGSVVDAAGIADPACSSHAAPTRLVLATRGERRDDGSVLIHIVDTTSPHRAIVHRAADSGAGAVDAGWHIPPLGGGWEILRVPASVLTSERADTARPESAAPAGNPGDPAGNAAAPAETTAAALLLDMDGTLVDSHEVVERLWRQWSEGHGIDPARTLSIIHGRQGQDSMALLLPDRPHEVNLAENRELLAAETAQTDGVVAIPGAAALLAALRGLPHALVTSASLALAQARMDAAGLPVPSLAITAEDVTRSKPDPEGFLAAARALGVDPASCIVVEDSPNGIAAGLAAGMRVIGIGPHAAGTGATWVVPDASGIRVASAEPGIAVTIGA</sequence>
<dbReference type="SFLD" id="SFLDS00003">
    <property type="entry name" value="Haloacid_Dehalogenase"/>
    <property type="match status" value="1"/>
</dbReference>
<dbReference type="InterPro" id="IPR036412">
    <property type="entry name" value="HAD-like_sf"/>
</dbReference>
<name>A0ABS5XUZ7_9MICO</name>
<dbReference type="GO" id="GO:0016787">
    <property type="term" value="F:hydrolase activity"/>
    <property type="evidence" value="ECO:0007669"/>
    <property type="project" value="UniProtKB-KW"/>
</dbReference>
<dbReference type="InterPro" id="IPR001466">
    <property type="entry name" value="Beta-lactam-related"/>
</dbReference>
<dbReference type="EMBL" id="JAFLHG010000006">
    <property type="protein sequence ID" value="MBT8797979.1"/>
    <property type="molecule type" value="Genomic_DNA"/>
</dbReference>
<feature type="domain" description="Beta-lactamase-related" evidence="2">
    <location>
        <begin position="46"/>
        <end position="301"/>
    </location>
</feature>
<dbReference type="InterPro" id="IPR006439">
    <property type="entry name" value="HAD-SF_hydro_IA"/>
</dbReference>
<dbReference type="Gene3D" id="3.40.50.1000">
    <property type="entry name" value="HAD superfamily/HAD-like"/>
    <property type="match status" value="1"/>
</dbReference>
<proteinExistence type="predicted"/>
<evidence type="ECO:0000259" key="2">
    <source>
        <dbReference type="Pfam" id="PF00144"/>
    </source>
</evidence>
<evidence type="ECO:0000313" key="4">
    <source>
        <dbReference type="Proteomes" id="UP000740605"/>
    </source>
</evidence>
<dbReference type="PANTHER" id="PTHR43481:SF4">
    <property type="entry name" value="GLYCEROL-1-PHOSPHATE PHOSPHOHYDROLASE 1-RELATED"/>
    <property type="match status" value="1"/>
</dbReference>
<comment type="caution">
    <text evidence="3">The sequence shown here is derived from an EMBL/GenBank/DDBJ whole genome shotgun (WGS) entry which is preliminary data.</text>
</comment>
<dbReference type="Pfam" id="PF00144">
    <property type="entry name" value="Beta-lactamase"/>
    <property type="match status" value="1"/>
</dbReference>
<dbReference type="SUPFAM" id="SSF56601">
    <property type="entry name" value="beta-lactamase/transpeptidase-like"/>
    <property type="match status" value="1"/>
</dbReference>
<organism evidence="3 4">
    <name type="scientific">Microbacterium flavum</name>
    <dbReference type="NCBI Taxonomy" id="415216"/>
    <lineage>
        <taxon>Bacteria</taxon>
        <taxon>Bacillati</taxon>
        <taxon>Actinomycetota</taxon>
        <taxon>Actinomycetes</taxon>
        <taxon>Micrococcales</taxon>
        <taxon>Microbacteriaceae</taxon>
        <taxon>Microbacterium</taxon>
    </lineage>
</organism>
<dbReference type="NCBIfam" id="TIGR01549">
    <property type="entry name" value="HAD-SF-IA-v1"/>
    <property type="match status" value="1"/>
</dbReference>
<dbReference type="InterPro" id="IPR023214">
    <property type="entry name" value="HAD_sf"/>
</dbReference>
<dbReference type="SFLD" id="SFLDG01129">
    <property type="entry name" value="C1.5:_HAD__Beta-PGM__Phosphata"/>
    <property type="match status" value="1"/>
</dbReference>
<dbReference type="InterPro" id="IPR012338">
    <property type="entry name" value="Beta-lactam/transpept-like"/>
</dbReference>
<accession>A0ABS5XUZ7</accession>
<dbReference type="NCBIfam" id="TIGR01509">
    <property type="entry name" value="HAD-SF-IA-v3"/>
    <property type="match status" value="1"/>
</dbReference>
<dbReference type="Proteomes" id="UP000740605">
    <property type="component" value="Unassembled WGS sequence"/>
</dbReference>
<dbReference type="PANTHER" id="PTHR43481">
    <property type="entry name" value="FRUCTOSE-1-PHOSPHATE PHOSPHATASE"/>
    <property type="match status" value="1"/>
</dbReference>
<evidence type="ECO:0000313" key="3">
    <source>
        <dbReference type="EMBL" id="MBT8797979.1"/>
    </source>
</evidence>
<dbReference type="RefSeq" id="WP_215487220.1">
    <property type="nucleotide sequence ID" value="NZ_BAAAPJ010000002.1"/>
</dbReference>
<dbReference type="SUPFAM" id="SSF56784">
    <property type="entry name" value="HAD-like"/>
    <property type="match status" value="1"/>
</dbReference>
<dbReference type="Gene3D" id="1.10.150.240">
    <property type="entry name" value="Putative phosphatase, domain 2"/>
    <property type="match status" value="1"/>
</dbReference>
<evidence type="ECO:0000256" key="1">
    <source>
        <dbReference type="SAM" id="MobiDB-lite"/>
    </source>
</evidence>
<keyword evidence="4" id="KW-1185">Reference proteome</keyword>
<dbReference type="InterPro" id="IPR051806">
    <property type="entry name" value="HAD-like_SPP"/>
</dbReference>
<feature type="region of interest" description="Disordered" evidence="1">
    <location>
        <begin position="508"/>
        <end position="534"/>
    </location>
</feature>
<dbReference type="Gene3D" id="3.40.710.10">
    <property type="entry name" value="DD-peptidase/beta-lactamase superfamily"/>
    <property type="match status" value="1"/>
</dbReference>